<evidence type="ECO:0000313" key="11">
    <source>
        <dbReference type="Proteomes" id="UP000324800"/>
    </source>
</evidence>
<dbReference type="GO" id="GO:0051082">
    <property type="term" value="F:unfolded protein binding"/>
    <property type="evidence" value="ECO:0007669"/>
    <property type="project" value="InterPro"/>
</dbReference>
<organism evidence="10 11">
    <name type="scientific">Streblomastix strix</name>
    <dbReference type="NCBI Taxonomy" id="222440"/>
    <lineage>
        <taxon>Eukaryota</taxon>
        <taxon>Metamonada</taxon>
        <taxon>Preaxostyla</taxon>
        <taxon>Oxymonadida</taxon>
        <taxon>Streblomastigidae</taxon>
        <taxon>Streblomastix</taxon>
    </lineage>
</organism>
<protein>
    <recommendedName>
        <fullName evidence="7">CCT-beta</fullName>
    </recommendedName>
</protein>
<feature type="region of interest" description="Disordered" evidence="9">
    <location>
        <begin position="1"/>
        <end position="22"/>
    </location>
</feature>
<evidence type="ECO:0000256" key="7">
    <source>
        <dbReference type="ARBA" id="ARBA00033237"/>
    </source>
</evidence>
<dbReference type="InterPro" id="IPR002194">
    <property type="entry name" value="Chaperonin_TCP-1_CS"/>
</dbReference>
<evidence type="ECO:0000256" key="5">
    <source>
        <dbReference type="ARBA" id="ARBA00022840"/>
    </source>
</evidence>
<gene>
    <name evidence="10" type="ORF">EZS28_015766</name>
</gene>
<dbReference type="SUPFAM" id="SSF54849">
    <property type="entry name" value="GroEL-intermediate domain like"/>
    <property type="match status" value="1"/>
</dbReference>
<dbReference type="InterPro" id="IPR027409">
    <property type="entry name" value="GroEL-like_apical_dom_sf"/>
</dbReference>
<dbReference type="GO" id="GO:0005832">
    <property type="term" value="C:chaperonin-containing T-complex"/>
    <property type="evidence" value="ECO:0007669"/>
    <property type="project" value="InterPro"/>
</dbReference>
<dbReference type="Gene3D" id="3.50.7.10">
    <property type="entry name" value="GroEL"/>
    <property type="match status" value="1"/>
</dbReference>
<comment type="caution">
    <text evidence="10">The sequence shown here is derived from an EMBL/GenBank/DDBJ whole genome shotgun (WGS) entry which is preliminary data.</text>
</comment>
<dbReference type="PROSITE" id="PS00995">
    <property type="entry name" value="TCP1_3"/>
    <property type="match status" value="1"/>
</dbReference>
<evidence type="ECO:0000256" key="9">
    <source>
        <dbReference type="SAM" id="MobiDB-lite"/>
    </source>
</evidence>
<keyword evidence="4 8" id="KW-0547">Nucleotide-binding</keyword>
<comment type="similarity">
    <text evidence="2 8">Belongs to the TCP-1 chaperonin family.</text>
</comment>
<dbReference type="GO" id="GO:0140662">
    <property type="term" value="F:ATP-dependent protein folding chaperone"/>
    <property type="evidence" value="ECO:0007669"/>
    <property type="project" value="InterPro"/>
</dbReference>
<dbReference type="PANTHER" id="PTHR11353">
    <property type="entry name" value="CHAPERONIN"/>
    <property type="match status" value="1"/>
</dbReference>
<dbReference type="InterPro" id="IPR002423">
    <property type="entry name" value="Cpn60/GroEL/TCP-1"/>
</dbReference>
<dbReference type="InterPro" id="IPR027413">
    <property type="entry name" value="GROEL-like_equatorial_sf"/>
</dbReference>
<dbReference type="OrthoDB" id="10259763at2759"/>
<sequence length="537" mass="58511">MSLQAILAPGAQEERQENARMSNSAGAIALKELLQSTLGPKGMDKILQGVTNSKDVIITNDGATIVKALAADNAAAKILINLSITQDQEVGDGTTSVVVFAGELLAEAEKLINKKIHPQTIIMGYRLSQAVALEALMQSTRDHFTNKDIYMKDLLNIAQTTLSSKILSQDREMFAKIAVDAVLKQGEDVNIDSIGFLKKLGGTLRDSYLDEGYLLPKAIGVGQPKRMDNAKIMIANTAMDADKIKIYGAKVKTGELQNVIDVERAEKEKMTKKVERICASGCNVFVNRLLIYNHPEQLFAERGVMAIEHAEFEGIERLALVTGAEIVGDFRDGMEYKLGSCKLIEEILIGEDRVVKFSGLPKAGASTIVLRGANKHVLDEAERSLHDALCVLQQAVKDHRVICGGGCAEMQMARAVEEEANRTEGKKQLAMMGFANALRQMPTHLADNAGLDSQELVSKLRTAHFKHAESFNKGATKESCVLGLDLDRGEVADMEKLGVVEPVRVKSSMLNSASEAAELILRVDTIVTSAPRQRREE</sequence>
<dbReference type="Gene3D" id="3.30.260.10">
    <property type="entry name" value="TCP-1-like chaperonin intermediate domain"/>
    <property type="match status" value="1"/>
</dbReference>
<dbReference type="PRINTS" id="PR00304">
    <property type="entry name" value="TCOMPLEXTCP1"/>
</dbReference>
<dbReference type="SUPFAM" id="SSF48592">
    <property type="entry name" value="GroEL equatorial domain-like"/>
    <property type="match status" value="1"/>
</dbReference>
<accession>A0A5J4W1F5</accession>
<evidence type="ECO:0000256" key="4">
    <source>
        <dbReference type="ARBA" id="ARBA00022741"/>
    </source>
</evidence>
<evidence type="ECO:0000256" key="1">
    <source>
        <dbReference type="ARBA" id="ARBA00004496"/>
    </source>
</evidence>
<dbReference type="GO" id="GO:0005524">
    <property type="term" value="F:ATP binding"/>
    <property type="evidence" value="ECO:0007669"/>
    <property type="project" value="UniProtKB-KW"/>
</dbReference>
<keyword evidence="3" id="KW-0963">Cytoplasm</keyword>
<dbReference type="FunFam" id="3.50.7.10:FF:000002">
    <property type="entry name" value="T-complex protein 1 subunit beta"/>
    <property type="match status" value="1"/>
</dbReference>
<dbReference type="SUPFAM" id="SSF52029">
    <property type="entry name" value="GroEL apical domain-like"/>
    <property type="match status" value="1"/>
</dbReference>
<dbReference type="InterPro" id="IPR012716">
    <property type="entry name" value="Chap_CCT_beta"/>
</dbReference>
<dbReference type="EMBL" id="SNRW01003875">
    <property type="protein sequence ID" value="KAA6388707.1"/>
    <property type="molecule type" value="Genomic_DNA"/>
</dbReference>
<evidence type="ECO:0000256" key="2">
    <source>
        <dbReference type="ARBA" id="ARBA00008020"/>
    </source>
</evidence>
<reference evidence="10 11" key="1">
    <citation type="submission" date="2019-03" db="EMBL/GenBank/DDBJ databases">
        <title>Single cell metagenomics reveals metabolic interactions within the superorganism composed of flagellate Streblomastix strix and complex community of Bacteroidetes bacteria on its surface.</title>
        <authorList>
            <person name="Treitli S.C."/>
            <person name="Kolisko M."/>
            <person name="Husnik F."/>
            <person name="Keeling P."/>
            <person name="Hampl V."/>
        </authorList>
    </citation>
    <scope>NUCLEOTIDE SEQUENCE [LARGE SCALE GENOMIC DNA]</scope>
    <source>
        <strain evidence="10">ST1C</strain>
    </source>
</reference>
<name>A0A5J4W1F5_9EUKA</name>
<dbReference type="AlphaFoldDB" id="A0A5J4W1F5"/>
<evidence type="ECO:0000256" key="6">
    <source>
        <dbReference type="ARBA" id="ARBA00023186"/>
    </source>
</evidence>
<comment type="subcellular location">
    <subcellularLocation>
        <location evidence="1">Cytoplasm</location>
    </subcellularLocation>
</comment>
<proteinExistence type="inferred from homology"/>
<dbReference type="InterPro" id="IPR017998">
    <property type="entry name" value="Chaperone_TCP-1"/>
</dbReference>
<keyword evidence="6 8" id="KW-0143">Chaperone</keyword>
<dbReference type="Pfam" id="PF00118">
    <property type="entry name" value="Cpn60_TCP1"/>
    <property type="match status" value="1"/>
</dbReference>
<evidence type="ECO:0000256" key="8">
    <source>
        <dbReference type="RuleBase" id="RU004187"/>
    </source>
</evidence>
<dbReference type="InterPro" id="IPR027410">
    <property type="entry name" value="TCP-1-like_intermed_sf"/>
</dbReference>
<dbReference type="Proteomes" id="UP000324800">
    <property type="component" value="Unassembled WGS sequence"/>
</dbReference>
<dbReference type="Gene3D" id="1.10.560.10">
    <property type="entry name" value="GroEL-like equatorial domain"/>
    <property type="match status" value="1"/>
</dbReference>
<evidence type="ECO:0000256" key="3">
    <source>
        <dbReference type="ARBA" id="ARBA00022490"/>
    </source>
</evidence>
<dbReference type="NCBIfam" id="TIGR02341">
    <property type="entry name" value="chap_CCT_beta"/>
    <property type="match status" value="1"/>
</dbReference>
<dbReference type="GO" id="GO:0016887">
    <property type="term" value="F:ATP hydrolysis activity"/>
    <property type="evidence" value="ECO:0007669"/>
    <property type="project" value="InterPro"/>
</dbReference>
<evidence type="ECO:0000313" key="10">
    <source>
        <dbReference type="EMBL" id="KAA6388707.1"/>
    </source>
</evidence>
<keyword evidence="5 8" id="KW-0067">ATP-binding</keyword>